<dbReference type="InterPro" id="IPR015793">
    <property type="entry name" value="Pyrv_Knase_brl"/>
</dbReference>
<comment type="similarity">
    <text evidence="4 15">Belongs to the pyruvate kinase family.</text>
</comment>
<dbReference type="GO" id="GO:0005524">
    <property type="term" value="F:ATP binding"/>
    <property type="evidence" value="ECO:0007669"/>
    <property type="project" value="UniProtKB-KW"/>
</dbReference>
<dbReference type="OrthoDB" id="108365at2759"/>
<dbReference type="Proteomes" id="UP000008068">
    <property type="component" value="Unassembled WGS sequence"/>
</dbReference>
<dbReference type="InterPro" id="IPR036918">
    <property type="entry name" value="Pyrv_Knase_C_sf"/>
</dbReference>
<keyword evidence="10" id="KW-0067">ATP-binding</keyword>
<keyword evidence="7" id="KW-0479">Metal-binding</keyword>
<dbReference type="GO" id="GO:0016301">
    <property type="term" value="F:kinase activity"/>
    <property type="evidence" value="ECO:0007669"/>
    <property type="project" value="UniProtKB-KW"/>
</dbReference>
<dbReference type="eggNOG" id="KOG2323">
    <property type="taxonomic scope" value="Eukaryota"/>
</dbReference>
<evidence type="ECO:0000256" key="10">
    <source>
        <dbReference type="ARBA" id="ARBA00022840"/>
    </source>
</evidence>
<keyword evidence="13 15" id="KW-0324">Glycolysis</keyword>
<evidence type="ECO:0000313" key="20">
    <source>
        <dbReference type="Proteomes" id="UP000008068"/>
    </source>
</evidence>
<dbReference type="EMBL" id="GL379801">
    <property type="protein sequence ID" value="EGT36581.1"/>
    <property type="molecule type" value="Genomic_DNA"/>
</dbReference>
<keyword evidence="12" id="KW-0630">Potassium</keyword>
<comment type="catalytic activity">
    <reaction evidence="15">
        <text>pyruvate + ATP = phosphoenolpyruvate + ADP + H(+)</text>
        <dbReference type="Rhea" id="RHEA:18157"/>
        <dbReference type="ChEBI" id="CHEBI:15361"/>
        <dbReference type="ChEBI" id="CHEBI:15378"/>
        <dbReference type="ChEBI" id="CHEBI:30616"/>
        <dbReference type="ChEBI" id="CHEBI:58702"/>
        <dbReference type="ChEBI" id="CHEBI:456216"/>
        <dbReference type="EC" id="2.7.1.40"/>
    </reaction>
</comment>
<dbReference type="Pfam" id="PF00224">
    <property type="entry name" value="PK"/>
    <property type="match status" value="1"/>
</dbReference>
<comment type="cofactor">
    <cofactor evidence="2">
        <name>K(+)</name>
        <dbReference type="ChEBI" id="CHEBI:29103"/>
    </cofactor>
</comment>
<dbReference type="EC" id="2.7.1.40" evidence="5 15"/>
<sequence>MRGPSVAPIEMTNGNFRRLCQSCGSKEPDLPRRASSTEEILTETAIKSALTSLQNESNVRSRSFNKDWDLHPDSVVICENCVTPSYYGNGSTQSREQEIFMRTSLSSNEAEDFEFADDDSSESGGGVIIEEIEEEDEPAGVMVQNYQRDEGPEAESFEMVEVVKKPDQAVAVAESVKEPEKLLSEPQKSSESIWSSRPPEIPKILTPEDYVQEQIDARRPSYITPLEDLYKQYNHQPIHQNGVIRVIQTPPPPRRFSTVGHLRRTSSCGTIDTYGDALKSRPYWYIEENSSVTTAGDDVETGGVSVEEEKEKKESEGIFPTIWRFLTCNMGARRSSSELDEAGDTVTDVKPSSASGRGRLARRMTIEEEHAGDYFKQEQKLAAVPATTHMEHLCRLDIREAPHLVRQTGIICTIGPACASVDMLQKMILNGMNIARLNFSHGSHEYHAGTIANVREAADSFSDKRVIGIALDTKGPEIRTGLLAGGASAEIELVKGASIRLTTDPHFAESGTAINLYVDYKNISKVLAVGSRVYIDDGLISLIVEEIQEDAVVCQVENGGMLGSRKGVNLPGTIVDLPAVSEKDCKDLQFGVEQNVDIIFASFIRNAEGIRTIRKVLGEKGKKIKIIAKIENQEGVDNADEIIAESDGVMVARGDLGIEIPAEKVFLAQKMLISKCNRAGKPVICATQMLESMVHKPRPTRAEGSDVANAVLDGADCVMLSGETAKGDYPIDALKIMHYICKEAEAAVYHRRLFDELLLNTPKPTDMSHTIAIAATSAAASCHASAILLITTTGRSAIQCSRYKPAVPILTISRDVAVCRQLHLYRGVFPVHYPAERAADWPTDVDNRINHAINIGKDRGFIHRGDFLIVVTGWRQGKFEFLLSNKIFFSRSRSHQHSPHHHRRIEHSTINNFIHFSWLFFS</sequence>
<evidence type="ECO:0000256" key="5">
    <source>
        <dbReference type="ARBA" id="ARBA00012142"/>
    </source>
</evidence>
<feature type="region of interest" description="Disordered" evidence="16">
    <location>
        <begin position="181"/>
        <end position="200"/>
    </location>
</feature>
<dbReference type="InterPro" id="IPR015806">
    <property type="entry name" value="Pyrv_Knase_insert_dom_sf"/>
</dbReference>
<accession>G0MM03</accession>
<evidence type="ECO:0000256" key="1">
    <source>
        <dbReference type="ARBA" id="ARBA00001946"/>
    </source>
</evidence>
<dbReference type="FunCoup" id="G0MM03">
    <property type="interactions" value="623"/>
</dbReference>
<dbReference type="PRINTS" id="PR01050">
    <property type="entry name" value="PYRUVTKNASE"/>
</dbReference>
<feature type="region of interest" description="Disordered" evidence="16">
    <location>
        <begin position="336"/>
        <end position="359"/>
    </location>
</feature>
<reference evidence="20" key="1">
    <citation type="submission" date="2011-07" db="EMBL/GenBank/DDBJ databases">
        <authorList>
            <consortium name="Caenorhabditis brenneri Sequencing and Analysis Consortium"/>
            <person name="Wilson R.K."/>
        </authorList>
    </citation>
    <scope>NUCLEOTIDE SEQUENCE [LARGE SCALE GENOMIC DNA]</scope>
    <source>
        <strain evidence="20">PB2801</strain>
    </source>
</reference>
<dbReference type="InterPro" id="IPR018209">
    <property type="entry name" value="Pyrv_Knase_AS"/>
</dbReference>
<dbReference type="AlphaFoldDB" id="G0MM03"/>
<keyword evidence="14" id="KW-0670">Pyruvate</keyword>
<evidence type="ECO:0000256" key="13">
    <source>
        <dbReference type="ARBA" id="ARBA00023152"/>
    </source>
</evidence>
<dbReference type="UniPathway" id="UPA00109">
    <property type="reaction ID" value="UER00188"/>
</dbReference>
<feature type="domain" description="Pyruvate kinase C-terminal" evidence="18">
    <location>
        <begin position="769"/>
        <end position="877"/>
    </location>
</feature>
<dbReference type="NCBIfam" id="TIGR01064">
    <property type="entry name" value="pyruv_kin"/>
    <property type="match status" value="1"/>
</dbReference>
<evidence type="ECO:0000313" key="19">
    <source>
        <dbReference type="EMBL" id="EGT36581.1"/>
    </source>
</evidence>
<feature type="domain" description="Pyruvate kinase barrel" evidence="17">
    <location>
        <begin position="406"/>
        <end position="733"/>
    </location>
</feature>
<dbReference type="PROSITE" id="PS00110">
    <property type="entry name" value="PYRUVATE_KINASE"/>
    <property type="match status" value="1"/>
</dbReference>
<dbReference type="InterPro" id="IPR015795">
    <property type="entry name" value="Pyrv_Knase_C"/>
</dbReference>
<dbReference type="InterPro" id="IPR040442">
    <property type="entry name" value="Pyrv_kinase-like_dom_sf"/>
</dbReference>
<protein>
    <recommendedName>
        <fullName evidence="5 15">Pyruvate kinase</fullName>
        <ecNumber evidence="5 15">2.7.1.40</ecNumber>
    </recommendedName>
</protein>
<dbReference type="InterPro" id="IPR011037">
    <property type="entry name" value="Pyrv_Knase-like_insert_dom_sf"/>
</dbReference>
<keyword evidence="8" id="KW-0547">Nucleotide-binding</keyword>
<dbReference type="SUPFAM" id="SSF52935">
    <property type="entry name" value="PK C-terminal domain-like"/>
    <property type="match status" value="1"/>
</dbReference>
<comment type="pathway">
    <text evidence="3 15">Carbohydrate degradation; glycolysis; pyruvate from D-glyceraldehyde 3-phosphate: step 5/5.</text>
</comment>
<dbReference type="FunFam" id="3.20.20.60:FF:000025">
    <property type="entry name" value="Pyruvate kinase"/>
    <property type="match status" value="1"/>
</dbReference>
<dbReference type="NCBIfam" id="NF004491">
    <property type="entry name" value="PRK05826.1"/>
    <property type="match status" value="1"/>
</dbReference>
<dbReference type="InterPro" id="IPR001697">
    <property type="entry name" value="Pyr_Knase"/>
</dbReference>
<keyword evidence="11 15" id="KW-0460">Magnesium</keyword>
<dbReference type="NCBIfam" id="NF004978">
    <property type="entry name" value="PRK06354.1"/>
    <property type="match status" value="1"/>
</dbReference>
<evidence type="ECO:0000256" key="2">
    <source>
        <dbReference type="ARBA" id="ARBA00001958"/>
    </source>
</evidence>
<evidence type="ECO:0000259" key="18">
    <source>
        <dbReference type="Pfam" id="PF02887"/>
    </source>
</evidence>
<organism evidence="20">
    <name type="scientific">Caenorhabditis brenneri</name>
    <name type="common">Nematode worm</name>
    <dbReference type="NCBI Taxonomy" id="135651"/>
    <lineage>
        <taxon>Eukaryota</taxon>
        <taxon>Metazoa</taxon>
        <taxon>Ecdysozoa</taxon>
        <taxon>Nematoda</taxon>
        <taxon>Chromadorea</taxon>
        <taxon>Rhabditida</taxon>
        <taxon>Rhabditina</taxon>
        <taxon>Rhabditomorpha</taxon>
        <taxon>Rhabditoidea</taxon>
        <taxon>Rhabditidae</taxon>
        <taxon>Peloderinae</taxon>
        <taxon>Caenorhabditis</taxon>
    </lineage>
</organism>
<dbReference type="STRING" id="135651.G0MM03"/>
<dbReference type="InParanoid" id="G0MM03"/>
<gene>
    <name evidence="19" type="ORF">CAEBREN_01024</name>
</gene>
<keyword evidence="20" id="KW-1185">Reference proteome</keyword>
<dbReference type="HOGENOM" id="CLU_012777_0_0_1"/>
<dbReference type="FunFam" id="2.40.33.10:FF:000023">
    <property type="entry name" value="Pyruvate kinase PKM"/>
    <property type="match status" value="1"/>
</dbReference>
<dbReference type="PANTHER" id="PTHR11817">
    <property type="entry name" value="PYRUVATE KINASE"/>
    <property type="match status" value="1"/>
</dbReference>
<proteinExistence type="inferred from homology"/>
<feature type="compositionally biased region" description="Polar residues" evidence="16">
    <location>
        <begin position="186"/>
        <end position="195"/>
    </location>
</feature>
<evidence type="ECO:0000256" key="9">
    <source>
        <dbReference type="ARBA" id="ARBA00022777"/>
    </source>
</evidence>
<keyword evidence="6 15" id="KW-0808">Transferase</keyword>
<evidence type="ECO:0000256" key="6">
    <source>
        <dbReference type="ARBA" id="ARBA00022679"/>
    </source>
</evidence>
<evidence type="ECO:0000259" key="17">
    <source>
        <dbReference type="Pfam" id="PF00224"/>
    </source>
</evidence>
<evidence type="ECO:0000256" key="14">
    <source>
        <dbReference type="ARBA" id="ARBA00023317"/>
    </source>
</evidence>
<dbReference type="GO" id="GO:0004743">
    <property type="term" value="F:pyruvate kinase activity"/>
    <property type="evidence" value="ECO:0007669"/>
    <property type="project" value="UniProtKB-EC"/>
</dbReference>
<dbReference type="FunFam" id="3.40.1380.20:FF:000001">
    <property type="entry name" value="Pyruvate kinase"/>
    <property type="match status" value="1"/>
</dbReference>
<dbReference type="InterPro" id="IPR015813">
    <property type="entry name" value="Pyrv/PenolPyrv_kinase-like_dom"/>
</dbReference>
<evidence type="ECO:0000256" key="16">
    <source>
        <dbReference type="SAM" id="MobiDB-lite"/>
    </source>
</evidence>
<dbReference type="GO" id="GO:0000287">
    <property type="term" value="F:magnesium ion binding"/>
    <property type="evidence" value="ECO:0007669"/>
    <property type="project" value="InterPro"/>
</dbReference>
<dbReference type="Gene3D" id="3.20.20.60">
    <property type="entry name" value="Phosphoenolpyruvate-binding domains"/>
    <property type="match status" value="1"/>
</dbReference>
<dbReference type="Gene3D" id="2.40.33.10">
    <property type="entry name" value="PK beta-barrel domain-like"/>
    <property type="match status" value="1"/>
</dbReference>
<evidence type="ECO:0000256" key="4">
    <source>
        <dbReference type="ARBA" id="ARBA00008663"/>
    </source>
</evidence>
<evidence type="ECO:0000256" key="3">
    <source>
        <dbReference type="ARBA" id="ARBA00004997"/>
    </source>
</evidence>
<evidence type="ECO:0000256" key="8">
    <source>
        <dbReference type="ARBA" id="ARBA00022741"/>
    </source>
</evidence>
<evidence type="ECO:0000256" key="12">
    <source>
        <dbReference type="ARBA" id="ARBA00022958"/>
    </source>
</evidence>
<dbReference type="Pfam" id="PF02887">
    <property type="entry name" value="PK_C"/>
    <property type="match status" value="1"/>
</dbReference>
<keyword evidence="9 15" id="KW-0418">Kinase</keyword>
<evidence type="ECO:0000256" key="7">
    <source>
        <dbReference type="ARBA" id="ARBA00022723"/>
    </source>
</evidence>
<evidence type="ECO:0000256" key="15">
    <source>
        <dbReference type="RuleBase" id="RU000504"/>
    </source>
</evidence>
<name>G0MM03_CAEBE</name>
<evidence type="ECO:0000256" key="11">
    <source>
        <dbReference type="ARBA" id="ARBA00022842"/>
    </source>
</evidence>
<comment type="cofactor">
    <cofactor evidence="1">
        <name>Mg(2+)</name>
        <dbReference type="ChEBI" id="CHEBI:18420"/>
    </cofactor>
</comment>
<dbReference type="SUPFAM" id="SSF51621">
    <property type="entry name" value="Phosphoenolpyruvate/pyruvate domain"/>
    <property type="match status" value="1"/>
</dbReference>
<dbReference type="Gene3D" id="3.40.1380.20">
    <property type="entry name" value="Pyruvate kinase, C-terminal domain"/>
    <property type="match status" value="2"/>
</dbReference>
<dbReference type="SUPFAM" id="SSF50800">
    <property type="entry name" value="PK beta-barrel domain-like"/>
    <property type="match status" value="1"/>
</dbReference>
<dbReference type="GO" id="GO:0030955">
    <property type="term" value="F:potassium ion binding"/>
    <property type="evidence" value="ECO:0007669"/>
    <property type="project" value="InterPro"/>
</dbReference>